<name>A0A6J5ZP70_9ZZZZ</name>
<keyword evidence="3" id="KW-0378">Hydrolase</keyword>
<dbReference type="InterPro" id="IPR011059">
    <property type="entry name" value="Metal-dep_hydrolase_composite"/>
</dbReference>
<reference evidence="6" key="1">
    <citation type="submission" date="2020-05" db="EMBL/GenBank/DDBJ databases">
        <authorList>
            <person name="Chiriac C."/>
            <person name="Salcher M."/>
            <person name="Ghai R."/>
            <person name="Kavagutti S V."/>
        </authorList>
    </citation>
    <scope>NUCLEOTIDE SEQUENCE</scope>
</reference>
<sequence>MISGAHLIDPRAGIDGVFDVIVSDGQLAEIGASGTLTAGPDAEKIDGTGCHLFPAFVDPHIHLRTPGHEHKEDIETGTRSAAAGGFCAVLAMPNTDPVVDSASVLRSLRDAARREARVPVGFLAAITVGLDGQELTAMSELRAAGAAGFTDDGMPVESAGMLRKALQYQQMSGGVLALHEEDPSLSAGGSMNEGAVSAVLGIGGIPSTSESTMVARDAALAGYEGGTVHMQHLSCAESVEAIREAKRLGYNVTTEVSPHHLCFTEEEVRTLDTRMKMNPPLRTEADRQALIAGLIDGTIDCIATDHAPHSAHEKEVPFEQAPMGTTGLESSFAACYTELVRSGRMSIEMLIEKMTCGGAIFGLQIPQMTIGESANLVLVDLEQQWQVGEGGYESRSENCAFGGRSLYGRVLLTVADGAVAYRQRSFAVTAAPELDEAPK</sequence>
<dbReference type="NCBIfam" id="TIGR00857">
    <property type="entry name" value="pyrC_multi"/>
    <property type="match status" value="1"/>
</dbReference>
<dbReference type="PROSITE" id="PS00483">
    <property type="entry name" value="DIHYDROOROTASE_2"/>
    <property type="match status" value="1"/>
</dbReference>
<dbReference type="GO" id="GO:0004151">
    <property type="term" value="F:dihydroorotase activity"/>
    <property type="evidence" value="ECO:0007669"/>
    <property type="project" value="InterPro"/>
</dbReference>
<dbReference type="Gene3D" id="2.30.40.10">
    <property type="entry name" value="Urease, subunit C, domain 1"/>
    <property type="match status" value="1"/>
</dbReference>
<dbReference type="Pfam" id="PF12890">
    <property type="entry name" value="DHOase"/>
    <property type="match status" value="1"/>
</dbReference>
<dbReference type="GO" id="GO:0006221">
    <property type="term" value="P:pyrimidine nucleotide biosynthetic process"/>
    <property type="evidence" value="ECO:0007669"/>
    <property type="project" value="UniProtKB-KW"/>
</dbReference>
<dbReference type="GO" id="GO:0006145">
    <property type="term" value="P:purine nucleobase catabolic process"/>
    <property type="evidence" value="ECO:0007669"/>
    <property type="project" value="TreeGrafter"/>
</dbReference>
<dbReference type="GO" id="GO:0046872">
    <property type="term" value="F:metal ion binding"/>
    <property type="evidence" value="ECO:0007669"/>
    <property type="project" value="UniProtKB-KW"/>
</dbReference>
<evidence type="ECO:0000256" key="4">
    <source>
        <dbReference type="ARBA" id="ARBA00022975"/>
    </source>
</evidence>
<dbReference type="InterPro" id="IPR004722">
    <property type="entry name" value="DHOase"/>
</dbReference>
<organism evidence="6">
    <name type="scientific">freshwater metagenome</name>
    <dbReference type="NCBI Taxonomy" id="449393"/>
    <lineage>
        <taxon>unclassified sequences</taxon>
        <taxon>metagenomes</taxon>
        <taxon>ecological metagenomes</taxon>
    </lineage>
</organism>
<proteinExistence type="inferred from homology"/>
<dbReference type="InterPro" id="IPR050138">
    <property type="entry name" value="DHOase/Allantoinase_Hydrolase"/>
</dbReference>
<dbReference type="PANTHER" id="PTHR43668:SF2">
    <property type="entry name" value="ALLANTOINASE"/>
    <property type="match status" value="1"/>
</dbReference>
<dbReference type="InterPro" id="IPR002195">
    <property type="entry name" value="Dihydroorotase_CS"/>
</dbReference>
<comment type="cofactor">
    <cofactor evidence="1">
        <name>Zn(2+)</name>
        <dbReference type="ChEBI" id="CHEBI:29105"/>
    </cofactor>
</comment>
<dbReference type="PROSITE" id="PS00482">
    <property type="entry name" value="DIHYDROOROTASE_1"/>
    <property type="match status" value="1"/>
</dbReference>
<dbReference type="SUPFAM" id="SSF51556">
    <property type="entry name" value="Metallo-dependent hydrolases"/>
    <property type="match status" value="1"/>
</dbReference>
<dbReference type="AlphaFoldDB" id="A0A6J5ZP70"/>
<evidence type="ECO:0000313" key="6">
    <source>
        <dbReference type="EMBL" id="CAB4344045.1"/>
    </source>
</evidence>
<dbReference type="HAMAP" id="MF_00220_B">
    <property type="entry name" value="PyrC_classI_B"/>
    <property type="match status" value="1"/>
</dbReference>
<keyword evidence="2" id="KW-0479">Metal-binding</keyword>
<protein>
    <submittedName>
        <fullName evidence="6">Unannotated protein</fullName>
    </submittedName>
</protein>
<gene>
    <name evidence="6" type="ORF">UFOPK3522_00904</name>
</gene>
<dbReference type="SUPFAM" id="SSF51338">
    <property type="entry name" value="Composite domain of metallo-dependent hydrolases"/>
    <property type="match status" value="1"/>
</dbReference>
<evidence type="ECO:0000256" key="1">
    <source>
        <dbReference type="ARBA" id="ARBA00001947"/>
    </source>
</evidence>
<keyword evidence="4" id="KW-0665">Pyrimidine biosynthesis</keyword>
<dbReference type="GO" id="GO:0005737">
    <property type="term" value="C:cytoplasm"/>
    <property type="evidence" value="ECO:0007669"/>
    <property type="project" value="TreeGrafter"/>
</dbReference>
<dbReference type="InterPro" id="IPR024403">
    <property type="entry name" value="DHOase_cat"/>
</dbReference>
<feature type="domain" description="Dihydroorotase catalytic" evidence="5">
    <location>
        <begin position="52"/>
        <end position="238"/>
    </location>
</feature>
<dbReference type="Gene3D" id="3.20.20.140">
    <property type="entry name" value="Metal-dependent hydrolases"/>
    <property type="match status" value="1"/>
</dbReference>
<dbReference type="EMBL" id="CAESAO010000070">
    <property type="protein sequence ID" value="CAB4344045.1"/>
    <property type="molecule type" value="Genomic_DNA"/>
</dbReference>
<evidence type="ECO:0000256" key="2">
    <source>
        <dbReference type="ARBA" id="ARBA00022723"/>
    </source>
</evidence>
<dbReference type="PANTHER" id="PTHR43668">
    <property type="entry name" value="ALLANTOINASE"/>
    <property type="match status" value="1"/>
</dbReference>
<dbReference type="GO" id="GO:0004038">
    <property type="term" value="F:allantoinase activity"/>
    <property type="evidence" value="ECO:0007669"/>
    <property type="project" value="TreeGrafter"/>
</dbReference>
<evidence type="ECO:0000256" key="3">
    <source>
        <dbReference type="ARBA" id="ARBA00022801"/>
    </source>
</evidence>
<dbReference type="CDD" id="cd01317">
    <property type="entry name" value="DHOase_IIa"/>
    <property type="match status" value="1"/>
</dbReference>
<dbReference type="InterPro" id="IPR032466">
    <property type="entry name" value="Metal_Hydrolase"/>
</dbReference>
<accession>A0A6J5ZP70</accession>
<evidence type="ECO:0000259" key="5">
    <source>
        <dbReference type="Pfam" id="PF12890"/>
    </source>
</evidence>